<organism evidence="2 3">
    <name type="scientific">Herbaspirillum frisingense</name>
    <dbReference type="NCBI Taxonomy" id="92645"/>
    <lineage>
        <taxon>Bacteria</taxon>
        <taxon>Pseudomonadati</taxon>
        <taxon>Pseudomonadota</taxon>
        <taxon>Betaproteobacteria</taxon>
        <taxon>Burkholderiales</taxon>
        <taxon>Oxalobacteraceae</taxon>
        <taxon>Herbaspirillum</taxon>
    </lineage>
</organism>
<gene>
    <name evidence="2" type="ORF">GAK35_01065</name>
</gene>
<proteinExistence type="predicted"/>
<accession>A0A7V8FYU1</accession>
<comment type="caution">
    <text evidence="2">The sequence shown here is derived from an EMBL/GenBank/DDBJ whole genome shotgun (WGS) entry which is preliminary data.</text>
</comment>
<name>A0A7V8FYU1_9BURK</name>
<evidence type="ECO:0000313" key="3">
    <source>
        <dbReference type="Proteomes" id="UP000462435"/>
    </source>
</evidence>
<feature type="compositionally biased region" description="Polar residues" evidence="1">
    <location>
        <begin position="217"/>
        <end position="228"/>
    </location>
</feature>
<dbReference type="AlphaFoldDB" id="A0A7V8FYU1"/>
<protein>
    <submittedName>
        <fullName evidence="2">Uncharacterized protein</fullName>
    </submittedName>
</protein>
<sequence length="305" mass="32761">MGQFVLGWPDYKSGACCLHRHAACLLSTPLLGCWGSYREPAGRLQIERTVPGVPVSSAVLLKGVIGARQSHINLHGAVVAVVAHQWYKLAFCVASADVLTYCHQHKTRPGATPAILIRRTKPFSLRAVVALLNPPTSFTLPNLASNHASGFSGALGASGELRSCFQRRSSCLGPGSSPGRRRQPRGADRPATFLIFSRKLLRLGSLDATVARGPTGFQSWGNQHQSGPRSAARQGPLLRRSDVGAGYPLPAPRRWRRRPGTSLQHGQAHVYSRCAHPPGTVAVLQAQRAEFDQPARASGRPSGSR</sequence>
<reference evidence="3" key="1">
    <citation type="journal article" date="2020" name="MBio">
        <title>Horizontal gene transfer to a defensive symbiont with a reduced genome amongst a multipartite beetle microbiome.</title>
        <authorList>
            <person name="Waterworth S.C."/>
            <person name="Florez L.V."/>
            <person name="Rees E.R."/>
            <person name="Hertweck C."/>
            <person name="Kaltenpoth M."/>
            <person name="Kwan J.C."/>
        </authorList>
    </citation>
    <scope>NUCLEOTIDE SEQUENCE [LARGE SCALE GENOMIC DNA]</scope>
</reference>
<evidence type="ECO:0000256" key="1">
    <source>
        <dbReference type="SAM" id="MobiDB-lite"/>
    </source>
</evidence>
<dbReference type="Proteomes" id="UP000462435">
    <property type="component" value="Unassembled WGS sequence"/>
</dbReference>
<feature type="region of interest" description="Disordered" evidence="1">
    <location>
        <begin position="217"/>
        <end position="269"/>
    </location>
</feature>
<dbReference type="EMBL" id="WNDX01000021">
    <property type="protein sequence ID" value="KAF1046378.1"/>
    <property type="molecule type" value="Genomic_DNA"/>
</dbReference>
<evidence type="ECO:0000313" key="2">
    <source>
        <dbReference type="EMBL" id="KAF1046378.1"/>
    </source>
</evidence>